<dbReference type="OrthoDB" id="6783999at2759"/>
<reference evidence="2" key="1">
    <citation type="submission" date="2022-01" db="EMBL/GenBank/DDBJ databases">
        <authorList>
            <person name="King R."/>
        </authorList>
    </citation>
    <scope>NUCLEOTIDE SEQUENCE</scope>
</reference>
<dbReference type="SMART" id="SM00708">
    <property type="entry name" value="PhBP"/>
    <property type="match status" value="1"/>
</dbReference>
<dbReference type="InterPro" id="IPR006170">
    <property type="entry name" value="PBP/GOBP"/>
</dbReference>
<keyword evidence="3" id="KW-1185">Reference proteome</keyword>
<dbReference type="Pfam" id="PF01395">
    <property type="entry name" value="PBP_GOBP"/>
    <property type="match status" value="1"/>
</dbReference>
<evidence type="ECO:0000256" key="1">
    <source>
        <dbReference type="SAM" id="SignalP"/>
    </source>
</evidence>
<dbReference type="Gene3D" id="1.10.238.20">
    <property type="entry name" value="Pheromone/general odorant binding protein domain"/>
    <property type="match status" value="1"/>
</dbReference>
<organism evidence="2 3">
    <name type="scientific">Psylliodes chrysocephalus</name>
    <dbReference type="NCBI Taxonomy" id="3402493"/>
    <lineage>
        <taxon>Eukaryota</taxon>
        <taxon>Metazoa</taxon>
        <taxon>Ecdysozoa</taxon>
        <taxon>Arthropoda</taxon>
        <taxon>Hexapoda</taxon>
        <taxon>Insecta</taxon>
        <taxon>Pterygota</taxon>
        <taxon>Neoptera</taxon>
        <taxon>Endopterygota</taxon>
        <taxon>Coleoptera</taxon>
        <taxon>Polyphaga</taxon>
        <taxon>Cucujiformia</taxon>
        <taxon>Chrysomeloidea</taxon>
        <taxon>Chrysomelidae</taxon>
        <taxon>Galerucinae</taxon>
        <taxon>Alticini</taxon>
        <taxon>Psylliodes</taxon>
    </lineage>
</organism>
<gene>
    <name evidence="2" type="ORF">PSYICH_LOCUS1741</name>
</gene>
<dbReference type="Proteomes" id="UP001153636">
    <property type="component" value="Chromosome 10"/>
</dbReference>
<sequence length="128" mass="14243">MIIFIFFGLVMIAGKVVSTDEFDLVMQKSKECEEELGGPKDLINKMDKGEDVGDETKAGKMALCINGKLGHMNKKGENIPDKLKNHVNKLTEDKKLRKQVIEECGPKNGKTAPEAALNFVKCMVKNFK</sequence>
<keyword evidence="1" id="KW-0732">Signal</keyword>
<dbReference type="EMBL" id="OV651822">
    <property type="protein sequence ID" value="CAH1100358.1"/>
    <property type="molecule type" value="Genomic_DNA"/>
</dbReference>
<feature type="chain" id="PRO_5040250024" evidence="1">
    <location>
        <begin position="19"/>
        <end position="128"/>
    </location>
</feature>
<evidence type="ECO:0000313" key="3">
    <source>
        <dbReference type="Proteomes" id="UP001153636"/>
    </source>
</evidence>
<feature type="signal peptide" evidence="1">
    <location>
        <begin position="1"/>
        <end position="18"/>
    </location>
</feature>
<dbReference type="SUPFAM" id="SSF47565">
    <property type="entry name" value="Insect pheromone/odorant-binding proteins"/>
    <property type="match status" value="1"/>
</dbReference>
<protein>
    <submittedName>
        <fullName evidence="2">Uncharacterized protein</fullName>
    </submittedName>
</protein>
<accession>A0A9P0CGQ6</accession>
<dbReference type="CDD" id="cd23992">
    <property type="entry name" value="PBP_GOBP"/>
    <property type="match status" value="1"/>
</dbReference>
<proteinExistence type="predicted"/>
<evidence type="ECO:0000313" key="2">
    <source>
        <dbReference type="EMBL" id="CAH1100358.1"/>
    </source>
</evidence>
<name>A0A9P0CGQ6_9CUCU</name>
<dbReference type="AlphaFoldDB" id="A0A9P0CGQ6"/>
<dbReference type="InterPro" id="IPR036728">
    <property type="entry name" value="PBP_GOBP_sf"/>
</dbReference>
<dbReference type="GO" id="GO:0005549">
    <property type="term" value="F:odorant binding"/>
    <property type="evidence" value="ECO:0007669"/>
    <property type="project" value="InterPro"/>
</dbReference>